<protein>
    <recommendedName>
        <fullName evidence="5">GH18 domain-containing protein</fullName>
    </recommendedName>
</protein>
<dbReference type="PANTHER" id="PTHR11177">
    <property type="entry name" value="CHITINASE"/>
    <property type="match status" value="1"/>
</dbReference>
<dbReference type="InterPro" id="IPR001579">
    <property type="entry name" value="Glyco_hydro_18_chit_AS"/>
</dbReference>
<keyword evidence="2 3" id="KW-0326">Glycosidase</keyword>
<dbReference type="InterPro" id="IPR001223">
    <property type="entry name" value="Glyco_hydro18_cat"/>
</dbReference>
<dbReference type="InterPro" id="IPR017853">
    <property type="entry name" value="GH"/>
</dbReference>
<dbReference type="InterPro" id="IPR011583">
    <property type="entry name" value="Chitinase_II/V-like_cat"/>
</dbReference>
<dbReference type="InterPro" id="IPR050314">
    <property type="entry name" value="Glycosyl_Hydrlase_18"/>
</dbReference>
<dbReference type="SMART" id="SM00636">
    <property type="entry name" value="Glyco_18"/>
    <property type="match status" value="1"/>
</dbReference>
<evidence type="ECO:0000259" key="5">
    <source>
        <dbReference type="PROSITE" id="PS51910"/>
    </source>
</evidence>
<dbReference type="PANTHER" id="PTHR11177:SF359">
    <property type="entry name" value="CHITINASE 10-RELATED"/>
    <property type="match status" value="1"/>
</dbReference>
<proteinExistence type="inferred from homology"/>
<dbReference type="PROSITE" id="PS01095">
    <property type="entry name" value="GH18_1"/>
    <property type="match status" value="1"/>
</dbReference>
<accession>A0ABQ8SBA7</accession>
<dbReference type="Pfam" id="PF00704">
    <property type="entry name" value="Glyco_hydro_18"/>
    <property type="match status" value="1"/>
</dbReference>
<dbReference type="EMBL" id="JAJSOF020000031">
    <property type="protein sequence ID" value="KAJ4430972.1"/>
    <property type="molecule type" value="Genomic_DNA"/>
</dbReference>
<reference evidence="6 7" key="1">
    <citation type="journal article" date="2022" name="Allergy">
        <title>Genome assembly and annotation of Periplaneta americana reveal a comprehensive cockroach allergen profile.</title>
        <authorList>
            <person name="Wang L."/>
            <person name="Xiong Q."/>
            <person name="Saelim N."/>
            <person name="Wang L."/>
            <person name="Nong W."/>
            <person name="Wan A.T."/>
            <person name="Shi M."/>
            <person name="Liu X."/>
            <person name="Cao Q."/>
            <person name="Hui J.H.L."/>
            <person name="Sookrung N."/>
            <person name="Leung T.F."/>
            <person name="Tungtrongchitr A."/>
            <person name="Tsui S.K.W."/>
        </authorList>
    </citation>
    <scope>NUCLEOTIDE SEQUENCE [LARGE SCALE GENOMIC DNA]</scope>
    <source>
        <strain evidence="6">PWHHKU_190912</strain>
    </source>
</reference>
<sequence length="227" mass="26307">MHWLCDNRLPQRSLYEDIHHPLKRHQIVYRHLQVELYQCGNGSGYFKVVCYFTNWAWYRPGIGKYVPETIDERLCTHIVYGFAVLDYENLIVKAHDSWADFDNKFYERVVAYKKKGLKVSLALGGWNDSAGDKYSRLVNSLTARRRFVKHVVEFLEKHGFDGLDLDWEYPKCWQVDCNKGPDSDKAAFAALVRELRQAFSPKGLLLSSAVSPSKTVIDAGKYSMFLL</sequence>
<evidence type="ECO:0000256" key="1">
    <source>
        <dbReference type="ARBA" id="ARBA00022801"/>
    </source>
</evidence>
<gene>
    <name evidence="6" type="ORF">ANN_19565</name>
</gene>
<evidence type="ECO:0000256" key="3">
    <source>
        <dbReference type="RuleBase" id="RU000489"/>
    </source>
</evidence>
<dbReference type="SUPFAM" id="SSF51445">
    <property type="entry name" value="(Trans)glycosidases"/>
    <property type="match status" value="1"/>
</dbReference>
<keyword evidence="7" id="KW-1185">Reference proteome</keyword>
<name>A0ABQ8SBA7_PERAM</name>
<comment type="caution">
    <text evidence="6">The sequence shown here is derived from an EMBL/GenBank/DDBJ whole genome shotgun (WGS) entry which is preliminary data.</text>
</comment>
<dbReference type="PROSITE" id="PS51910">
    <property type="entry name" value="GH18_2"/>
    <property type="match status" value="1"/>
</dbReference>
<feature type="domain" description="GH18" evidence="5">
    <location>
        <begin position="46"/>
        <end position="227"/>
    </location>
</feature>
<organism evidence="6 7">
    <name type="scientific">Periplaneta americana</name>
    <name type="common">American cockroach</name>
    <name type="synonym">Blatta americana</name>
    <dbReference type="NCBI Taxonomy" id="6978"/>
    <lineage>
        <taxon>Eukaryota</taxon>
        <taxon>Metazoa</taxon>
        <taxon>Ecdysozoa</taxon>
        <taxon>Arthropoda</taxon>
        <taxon>Hexapoda</taxon>
        <taxon>Insecta</taxon>
        <taxon>Pterygota</taxon>
        <taxon>Neoptera</taxon>
        <taxon>Polyneoptera</taxon>
        <taxon>Dictyoptera</taxon>
        <taxon>Blattodea</taxon>
        <taxon>Blattoidea</taxon>
        <taxon>Blattidae</taxon>
        <taxon>Blattinae</taxon>
        <taxon>Periplaneta</taxon>
    </lineage>
</organism>
<comment type="similarity">
    <text evidence="4">Belongs to the glycosyl hydrolase 18 family.</text>
</comment>
<dbReference type="Gene3D" id="3.20.20.80">
    <property type="entry name" value="Glycosidases"/>
    <property type="match status" value="1"/>
</dbReference>
<evidence type="ECO:0000313" key="6">
    <source>
        <dbReference type="EMBL" id="KAJ4430972.1"/>
    </source>
</evidence>
<dbReference type="Proteomes" id="UP001148838">
    <property type="component" value="Unassembled WGS sequence"/>
</dbReference>
<evidence type="ECO:0000256" key="2">
    <source>
        <dbReference type="ARBA" id="ARBA00023295"/>
    </source>
</evidence>
<keyword evidence="1 3" id="KW-0378">Hydrolase</keyword>
<evidence type="ECO:0000256" key="4">
    <source>
        <dbReference type="RuleBase" id="RU004453"/>
    </source>
</evidence>
<evidence type="ECO:0000313" key="7">
    <source>
        <dbReference type="Proteomes" id="UP001148838"/>
    </source>
</evidence>